<evidence type="ECO:0000313" key="2">
    <source>
        <dbReference type="Proteomes" id="UP000053660"/>
    </source>
</evidence>
<keyword evidence="2" id="KW-1185">Reference proteome</keyword>
<accession>A0A0B1SK78</accession>
<protein>
    <submittedName>
        <fullName evidence="1">Uncharacterized protein</fullName>
    </submittedName>
</protein>
<gene>
    <name evidence="1" type="ORF">OESDEN_15999</name>
</gene>
<proteinExistence type="predicted"/>
<dbReference type="OrthoDB" id="5873582at2759"/>
<dbReference type="AlphaFoldDB" id="A0A0B1SK78"/>
<name>A0A0B1SK78_OESDE</name>
<evidence type="ECO:0000313" key="1">
    <source>
        <dbReference type="EMBL" id="KHJ84291.1"/>
    </source>
</evidence>
<reference evidence="1 2" key="1">
    <citation type="submission" date="2014-03" db="EMBL/GenBank/DDBJ databases">
        <title>Draft genome of the hookworm Oesophagostomum dentatum.</title>
        <authorList>
            <person name="Mitreva M."/>
        </authorList>
    </citation>
    <scope>NUCLEOTIDE SEQUENCE [LARGE SCALE GENOMIC DNA]</scope>
    <source>
        <strain evidence="1 2">OD-Hann</strain>
    </source>
</reference>
<dbReference type="Proteomes" id="UP000053660">
    <property type="component" value="Unassembled WGS sequence"/>
</dbReference>
<dbReference type="EMBL" id="KN569239">
    <property type="protein sequence ID" value="KHJ84291.1"/>
    <property type="molecule type" value="Genomic_DNA"/>
</dbReference>
<organism evidence="1 2">
    <name type="scientific">Oesophagostomum dentatum</name>
    <name type="common">Nodular worm</name>
    <dbReference type="NCBI Taxonomy" id="61180"/>
    <lineage>
        <taxon>Eukaryota</taxon>
        <taxon>Metazoa</taxon>
        <taxon>Ecdysozoa</taxon>
        <taxon>Nematoda</taxon>
        <taxon>Chromadorea</taxon>
        <taxon>Rhabditida</taxon>
        <taxon>Rhabditina</taxon>
        <taxon>Rhabditomorpha</taxon>
        <taxon>Strongyloidea</taxon>
        <taxon>Strongylidae</taxon>
        <taxon>Oesophagostomum</taxon>
    </lineage>
</organism>
<sequence>MVYMPFGPGYVYVKSKKNRDDVAKDIQHQTELVFKSFMVRQQGSTNMLC</sequence>